<evidence type="ECO:0000259" key="6">
    <source>
        <dbReference type="PROSITE" id="PS50026"/>
    </source>
</evidence>
<feature type="transmembrane region" description="Helical" evidence="5">
    <location>
        <begin position="2143"/>
        <end position="2166"/>
    </location>
</feature>
<protein>
    <submittedName>
        <fullName evidence="7">Transmembrane protein, putative</fullName>
    </submittedName>
</protein>
<keyword evidence="8" id="KW-1185">Reference proteome</keyword>
<dbReference type="GO" id="GO:0009986">
    <property type="term" value="C:cell surface"/>
    <property type="evidence" value="ECO:0007669"/>
    <property type="project" value="TreeGrafter"/>
</dbReference>
<dbReference type="InterPro" id="IPR002049">
    <property type="entry name" value="LE_dom"/>
</dbReference>
<dbReference type="InterPro" id="IPR000742">
    <property type="entry name" value="EGF"/>
</dbReference>
<feature type="region of interest" description="Disordered" evidence="4">
    <location>
        <begin position="2642"/>
        <end position="2661"/>
    </location>
</feature>
<feature type="transmembrane region" description="Helical" evidence="5">
    <location>
        <begin position="2321"/>
        <end position="2345"/>
    </location>
</feature>
<dbReference type="OrthoDB" id="18487at2759"/>
<feature type="compositionally biased region" description="Low complexity" evidence="4">
    <location>
        <begin position="213"/>
        <end position="237"/>
    </location>
</feature>
<feature type="compositionally biased region" description="Low complexity" evidence="4">
    <location>
        <begin position="271"/>
        <end position="284"/>
    </location>
</feature>
<evidence type="ECO:0000313" key="8">
    <source>
        <dbReference type="Proteomes" id="UP000051952"/>
    </source>
</evidence>
<feature type="transmembrane region" description="Helical" evidence="5">
    <location>
        <begin position="61"/>
        <end position="81"/>
    </location>
</feature>
<name>A0A0S4JH77_BODSA</name>
<feature type="domain" description="EGF-like" evidence="6">
    <location>
        <begin position="726"/>
        <end position="761"/>
    </location>
</feature>
<keyword evidence="5 7" id="KW-0812">Transmembrane</keyword>
<dbReference type="PROSITE" id="PS00022">
    <property type="entry name" value="EGF_1"/>
    <property type="match status" value="4"/>
</dbReference>
<feature type="transmembrane region" description="Helical" evidence="5">
    <location>
        <begin position="2424"/>
        <end position="2448"/>
    </location>
</feature>
<keyword evidence="5" id="KW-1133">Transmembrane helix</keyword>
<evidence type="ECO:0000256" key="2">
    <source>
        <dbReference type="ARBA" id="ARBA00023157"/>
    </source>
</evidence>
<accession>A0A0S4JH77</accession>
<feature type="compositionally biased region" description="Polar residues" evidence="4">
    <location>
        <begin position="203"/>
        <end position="212"/>
    </location>
</feature>
<feature type="disulfide bond" evidence="3">
    <location>
        <begin position="824"/>
        <end position="833"/>
    </location>
</feature>
<dbReference type="Gene3D" id="2.170.300.10">
    <property type="entry name" value="Tie2 ligand-binding domain superfamily"/>
    <property type="match status" value="1"/>
</dbReference>
<feature type="transmembrane region" description="Helical" evidence="5">
    <location>
        <begin position="2261"/>
        <end position="2283"/>
    </location>
</feature>
<keyword evidence="1" id="KW-0732">Signal</keyword>
<evidence type="ECO:0000256" key="3">
    <source>
        <dbReference type="PROSITE-ProRule" id="PRU00076"/>
    </source>
</evidence>
<feature type="transmembrane region" description="Helical" evidence="5">
    <location>
        <begin position="2454"/>
        <end position="2474"/>
    </location>
</feature>
<feature type="disulfide bond" evidence="3">
    <location>
        <begin position="934"/>
        <end position="943"/>
    </location>
</feature>
<dbReference type="SMART" id="SM00180">
    <property type="entry name" value="EGF_Lam"/>
    <property type="match status" value="4"/>
</dbReference>
<dbReference type="PANTHER" id="PTHR14949:SF54">
    <property type="entry name" value="VWFD DOMAIN-CONTAINING PROTEIN"/>
    <property type="match status" value="1"/>
</dbReference>
<feature type="domain" description="EGF-like" evidence="6">
    <location>
        <begin position="797"/>
        <end position="834"/>
    </location>
</feature>
<feature type="compositionally biased region" description="Polar residues" evidence="4">
    <location>
        <begin position="2518"/>
        <end position="2550"/>
    </location>
</feature>
<dbReference type="EMBL" id="CYKH01001775">
    <property type="protein sequence ID" value="CUG89864.1"/>
    <property type="molecule type" value="Genomic_DNA"/>
</dbReference>
<feature type="transmembrane region" description="Helical" evidence="5">
    <location>
        <begin position="2049"/>
        <end position="2069"/>
    </location>
</feature>
<dbReference type="GO" id="GO:0005102">
    <property type="term" value="F:signaling receptor binding"/>
    <property type="evidence" value="ECO:0007669"/>
    <property type="project" value="TreeGrafter"/>
</dbReference>
<dbReference type="PROSITE" id="PS50026">
    <property type="entry name" value="EGF_3"/>
    <property type="match status" value="3"/>
</dbReference>
<evidence type="ECO:0000256" key="5">
    <source>
        <dbReference type="SAM" id="Phobius"/>
    </source>
</evidence>
<dbReference type="VEuPathDB" id="TriTrypDB:BSAL_23800"/>
<dbReference type="InterPro" id="IPR050969">
    <property type="entry name" value="Dev_Signal_Modulators"/>
</dbReference>
<evidence type="ECO:0000313" key="7">
    <source>
        <dbReference type="EMBL" id="CUG89864.1"/>
    </source>
</evidence>
<evidence type="ECO:0000256" key="1">
    <source>
        <dbReference type="ARBA" id="ARBA00022729"/>
    </source>
</evidence>
<organism evidence="7 8">
    <name type="scientific">Bodo saltans</name>
    <name type="common">Flagellated protozoan</name>
    <dbReference type="NCBI Taxonomy" id="75058"/>
    <lineage>
        <taxon>Eukaryota</taxon>
        <taxon>Discoba</taxon>
        <taxon>Euglenozoa</taxon>
        <taxon>Kinetoplastea</taxon>
        <taxon>Metakinetoplastina</taxon>
        <taxon>Eubodonida</taxon>
        <taxon>Bodonidae</taxon>
        <taxon>Bodo</taxon>
    </lineage>
</organism>
<dbReference type="SMART" id="SM00181">
    <property type="entry name" value="EGF"/>
    <property type="match status" value="8"/>
</dbReference>
<feature type="compositionally biased region" description="Low complexity" evidence="4">
    <location>
        <begin position="2736"/>
        <end position="2747"/>
    </location>
</feature>
<proteinExistence type="predicted"/>
<feature type="domain" description="EGF-like" evidence="6">
    <location>
        <begin position="908"/>
        <end position="944"/>
    </location>
</feature>
<feature type="compositionally biased region" description="Low complexity" evidence="4">
    <location>
        <begin position="296"/>
        <end position="314"/>
    </location>
</feature>
<dbReference type="Proteomes" id="UP000051952">
    <property type="component" value="Unassembled WGS sequence"/>
</dbReference>
<gene>
    <name evidence="7" type="ORF">BSAL_23800</name>
</gene>
<reference evidence="8" key="1">
    <citation type="submission" date="2015-09" db="EMBL/GenBank/DDBJ databases">
        <authorList>
            <consortium name="Pathogen Informatics"/>
        </authorList>
    </citation>
    <scope>NUCLEOTIDE SEQUENCE [LARGE SCALE GENOMIC DNA]</scope>
    <source>
        <strain evidence="8">Lake Konstanz</strain>
    </source>
</reference>
<dbReference type="PROSITE" id="PS01248">
    <property type="entry name" value="EGF_LAM_1"/>
    <property type="match status" value="2"/>
</dbReference>
<feature type="transmembrane region" description="Helical" evidence="5">
    <location>
        <begin position="2395"/>
        <end position="2412"/>
    </location>
</feature>
<feature type="region of interest" description="Disordered" evidence="4">
    <location>
        <begin position="2684"/>
        <end position="2749"/>
    </location>
</feature>
<feature type="region of interest" description="Disordered" evidence="4">
    <location>
        <begin position="2490"/>
        <end position="2561"/>
    </location>
</feature>
<feature type="region of interest" description="Disordered" evidence="4">
    <location>
        <begin position="271"/>
        <end position="329"/>
    </location>
</feature>
<keyword evidence="5" id="KW-0472">Membrane</keyword>
<keyword evidence="3" id="KW-0245">EGF-like domain</keyword>
<dbReference type="CDD" id="cd00055">
    <property type="entry name" value="EGF_Lam"/>
    <property type="match status" value="3"/>
</dbReference>
<keyword evidence="2 3" id="KW-1015">Disulfide bond</keyword>
<feature type="transmembrane region" description="Helical" evidence="5">
    <location>
        <begin position="2081"/>
        <end position="2104"/>
    </location>
</feature>
<comment type="caution">
    <text evidence="3">Lacks conserved residue(s) required for the propagation of feature annotation.</text>
</comment>
<evidence type="ECO:0000256" key="4">
    <source>
        <dbReference type="SAM" id="MobiDB-lite"/>
    </source>
</evidence>
<sequence length="2797" mass="297759">MRSHVQASKSLGGERKLLSFSRNSAEKISEKMSLCLDQKPKQRQCASAVCIHLHARYSASFMHLMTMIVLLLAMTLSFASISSVDARIIHRANRTNYTNTSSFSLSSTATVSQTVTLSTTVTVSSTYSRTTSQSHSSSITMSYSISQSLSVSAITDSSAVSLSGSLVITPSKITVRSTTSLSLSQSVTQSLSVSQSTTASNSRASPTISQQVSVSFESSSASSSASEEPTASRTSTITPPPTPTASRPKNHTKTVAFTDTRSFIVTLTKQTGTFSQTTSGSSSEEPTHSVKSPSRSLGTMTPSPSPSGEPTLSSTPPPTHSHTIRRSVSFGSMTMTLTKEITATKTKTLRITNSFSYSVTLTKFLTVTVQPPTSTHIPTPTKTLITACPDCNHGTCTDTPPFVCQCFLSYKLGFWAGGEVQGSTCSQCVANFYGSSCKNSCPGGVCTPCNNHGICDDGVTGTGICTCFHNVSVGMWVGDSCDRCETGYYGPDCKGVCKCDPSKGTCQSGVTGDGSCKCNAGRTGTLCESCTSGFYLPTNSSTCVECATTDCATTSPTAVNGCDARCALNNGTCLYGACQCPAGVLGTYCEGRCPTAAVRSMNSSTGLVVTTQVICGGQGSCYFDSTYNTANCSCYANTSFGFYDVSTNCSSCLAGHGGSNCQAVCPVNTATFGGICNYQNITNGSVATLCNQTTGACNCPVGYCGYDCTPSTSADNQCICPVATQFGPDCNSTCVNGTTINFQNRSGRCICDSGFVGTNCNIRCSCLNNLTGTCPFQNDTCVCVEGRAGPTCSIQCPKNPLTNETCSLNGYCNQGSTGNGQCVCDSGYVGESCQTVCQCVNSSLGSCQSDGKCVCASSTWRVGDDCGSCQAGRAGYDCRTQCVNGNTSGISCVCWPTFGGAGCSKQCPSSSGGVLCNDNGNCSEGNNGTGTCVCFPGFLGPSCNCTNEACAASVGENSACNALTGVCTCVLPFGGSDCSACATGYWGYSCRNVCPCVHGTCNRVTGACTCYTDEQNGFWTGTLCNACVSGYNLPDCIQVVSVSTQIASFQSVYLAGKLFYTAKKLHVVEDYDLAIAVGPITAVYFNISQSLPTLAIQVNFASQVAFSSTACEYGYSWVAPRSPSLVVDNVTSAQSTTYDDGLPLGPSLFIAQMCLLPAGATTYTLIVAEYPILPITNFFSSTQLSSRRQANATFNISIPQLTALVATRKFVYRGSDYLAAAVTAELDGNSVNALYSVNFDAVARVLVPQRTSFAMSENLEATLSTMVAVLYNPIEEVVLVVGIFDASGVSTDAQKLRSGSYILSFSPVSSTLTVRLFLNQYSLCTFASITVVNHTSDALLRSESISAAVLAAPISVLVTMQVTNGTQDFIRVNLTNGVSTVSYPSRTTLASSDAVVATVYDPLTLMLWIVANNGVTFKIVKVFLCSSAYETSDGYGVQTIGSQLLPVIAGADRRIVDMKPSFTSRQLQLLQLNASGTVVRRFLLYETLKVFPTTASRLNNPLITITGRGFVNGTSAFFPANYPRCRITSGSVKYQVAASLVADSTTQFVCTLHASNTSLCSADTIEIAVFDQFFTTSGLTISRFQQPQITGVSPSTTPLRSTTALPTITVTGSGFANSGVLRCSFTPQNASYTDLYPVGFIGKTNGTYVSTTLVYCDPPTLPHAARLYVNVACDGVIFTEYASVTSNLVAFVGAPYNITTSITSLSVNSARQVAIPTIVVSFVDDQSSSLAQTVSDRIQVQATFQGGLVAQGALVLVNDIGVFTFSSMSLLSPVDEAGTGVTFTAFLLSGVPSQWSATITISINSGDPSSLWLTNSPTVETGIPETNRIAIVEATVVDFAGNRLKSLGTSTSNSSINATISLQFQVAPNVELPTELFSIYPADDFENLTQSFEAGVVTFSTLEITNARGGMIVWLLIQTNLTNQNGVLLQNQTAQLVPKCNPGRLRFLGDTSCSPCPANMQCPDNTKILTDYGNTTLLVTVSPGYYRSSVYATNAVACLPSFACIGGTGTGTCADGYAGALCGLCEEAAFGRSIIGGDCVSCYDSRISGFLLFLVIALICTVFVLLTIGSVQNWAVTIEPVVSLALLVQHLHSILGIGLTGFNFSQFFKDAMSYLGIFSVRVLDYFFADCILVGEGMTFYNKIVAYAAMPALALFLASVGWLVVFISPTLLRFERLQVEREQTLNARRAELLRRLTKLQHHRRATGVTLRGGARNRGNVISETPAERLRRLTDQAELTTIEHELKHNLKAQGVLPLQDYRILASHSIQVVMIFTFHTIIYYALTVFDCQEVDSGLGTVQSFLETDNRISCDSAEYHEYVGFGYAISTLYFLFVPILYLVLYHSHLSFRTGKVLQRRQLFYVMTIGMKTGSWYWPAVNMLRKGIQFAVSAAVSSPADAHVSVWLFCLQLIWLLNLKPYWNSTNTFLEATSLTSCIIAGSLCILFEAYTTDDSRDVISGVILAVMLVPIPLFIVSATQKVWKSVREEIRALRQESEEDSSSGSEADGNENGGGAFASAETIKQLQQPDGGVSTSATSKHATTVRSGPESPSNAGDPKRAASSKRLLRNVSIPKFFRVEDDAQAKIDQQRRVRELELASSVWRRNNVPFAQQPAGAGAVRGALDQPLLSTLRREESSPIGRSFSGVVLRSSSSDDEADAYGNRRSAAGEDIPALVPASMMNAGNRSRYAALSSRRRERADADQGSGGDSSSDAEMMSDTSEAAVSFPRSGQDERQRVLTASSSTNRSRAAQLDDTARRVFEQQLQHDEATRRERAFDDLMALEFERTGGAMGRDDMFAVL</sequence>
<dbReference type="GO" id="GO:0005576">
    <property type="term" value="C:extracellular region"/>
    <property type="evidence" value="ECO:0007669"/>
    <property type="project" value="TreeGrafter"/>
</dbReference>
<dbReference type="PANTHER" id="PTHR14949">
    <property type="entry name" value="EGF-LIKE-DOMAIN, MULTIPLE 7, 8"/>
    <property type="match status" value="1"/>
</dbReference>
<feature type="disulfide bond" evidence="3">
    <location>
        <begin position="751"/>
        <end position="760"/>
    </location>
</feature>
<feature type="region of interest" description="Disordered" evidence="4">
    <location>
        <begin position="195"/>
        <end position="257"/>
    </location>
</feature>